<evidence type="ECO:0000256" key="6">
    <source>
        <dbReference type="PROSITE-ProRule" id="PRU00333"/>
    </source>
</evidence>
<evidence type="ECO:0000256" key="4">
    <source>
        <dbReference type="ARBA" id="ARBA00022833"/>
    </source>
</evidence>
<dbReference type="FunFam" id="3.20.20.330:FF:000015">
    <property type="entry name" value="Protein CBG15622"/>
    <property type="match status" value="1"/>
</dbReference>
<keyword evidence="7" id="KW-0472">Membrane</keyword>
<dbReference type="InterPro" id="IPR003726">
    <property type="entry name" value="HCY_dom"/>
</dbReference>
<proteinExistence type="predicted"/>
<dbReference type="Pfam" id="PF10327">
    <property type="entry name" value="7TM_GPCR_Sri"/>
    <property type="match status" value="1"/>
</dbReference>
<dbReference type="PANTHER" id="PTHR46015">
    <property type="entry name" value="ZGC:172121"/>
    <property type="match status" value="1"/>
</dbReference>
<organism evidence="9 10">
    <name type="scientific">Caenorhabditis briggsae</name>
    <dbReference type="NCBI Taxonomy" id="6238"/>
    <lineage>
        <taxon>Eukaryota</taxon>
        <taxon>Metazoa</taxon>
        <taxon>Ecdysozoa</taxon>
        <taxon>Nematoda</taxon>
        <taxon>Chromadorea</taxon>
        <taxon>Rhabditida</taxon>
        <taxon>Rhabditina</taxon>
        <taxon>Rhabditomorpha</taxon>
        <taxon>Rhabditoidea</taxon>
        <taxon>Rhabditidae</taxon>
        <taxon>Peloderinae</taxon>
        <taxon>Caenorhabditis</taxon>
    </lineage>
</organism>
<feature type="transmembrane region" description="Helical" evidence="7">
    <location>
        <begin position="131"/>
        <end position="153"/>
    </location>
</feature>
<dbReference type="PANTHER" id="PTHR46015:SF1">
    <property type="entry name" value="HOMOCYSTEINE S-METHYLTRANSFERASE-LIKE ISOFORM 1"/>
    <property type="match status" value="1"/>
</dbReference>
<feature type="binding site" evidence="6">
    <location>
        <position position="519"/>
    </location>
    <ligand>
        <name>Zn(2+)</name>
        <dbReference type="ChEBI" id="CHEBI:29105"/>
    </ligand>
</feature>
<comment type="pathway">
    <text evidence="5">Amino-acid biosynthesis; L-methionine biosynthesis via de novo pathway.</text>
</comment>
<keyword evidence="4 6" id="KW-0862">Zinc</keyword>
<feature type="domain" description="Hcy-binding" evidence="8">
    <location>
        <begin position="236"/>
        <end position="533"/>
    </location>
</feature>
<evidence type="ECO:0000256" key="1">
    <source>
        <dbReference type="ARBA" id="ARBA00022603"/>
    </source>
</evidence>
<dbReference type="InterPro" id="IPR036589">
    <property type="entry name" value="HCY_dom_sf"/>
</dbReference>
<evidence type="ECO:0000256" key="5">
    <source>
        <dbReference type="ARBA" id="ARBA00034478"/>
    </source>
</evidence>
<keyword evidence="10" id="KW-1185">Reference proteome</keyword>
<reference evidence="9 10" key="1">
    <citation type="submission" date="2022-04" db="EMBL/GenBank/DDBJ databases">
        <title>Chromosome-level reference genomes for two strains of Caenorhabditis briggsae: an improved platform for comparative genomics.</title>
        <authorList>
            <person name="Stevens L."/>
            <person name="Andersen E."/>
        </authorList>
    </citation>
    <scope>NUCLEOTIDE SEQUENCE [LARGE SCALE GENOMIC DNA]</scope>
    <source>
        <strain evidence="9">VX34</strain>
        <tissue evidence="9">Whole-organism</tissue>
    </source>
</reference>
<feature type="binding site" evidence="6">
    <location>
        <position position="518"/>
    </location>
    <ligand>
        <name>Zn(2+)</name>
        <dbReference type="ChEBI" id="CHEBI:29105"/>
    </ligand>
</feature>
<keyword evidence="7" id="KW-1133">Transmembrane helix</keyword>
<dbReference type="Gene3D" id="3.20.20.330">
    <property type="entry name" value="Homocysteine-binding-like domain"/>
    <property type="match status" value="1"/>
</dbReference>
<sequence length="538" mass="60857">MQPVPLYPLVAVYTVGVLSDWFGIPPVALSYIVCDLIAVQFTFLAVSFIKKHRTVASLSNSLAFPKHSDIVILVALVLGVVLGDSYVLSMRLSREDQWKLVNELVPHYVDGFRSLPNFEIFPKTSQMNYSLYILLAFAISVLTPMIFVVLDTFRKLHQLKQKIAKVNYQRHAEGVICLIVQVATAGLSIAPIIRLGISIIFDHPDAQKVSEFCLAWFSTHSSFNMIALLMFFPPYKMFIKKHTKGMVRLMDGSMSVQLKQFGYDCNALENKPHWSFPANSDMHLMEQVYRSFLDLGSKIITTNTYHFGSTLDQKLDKSEENFEKTCNLLVNLAKEYEGIRIFGSVGTLATFYHDLSEYSGKYMDSPDAETTAFNYFHKILTIFQGKTKIRNLIFETIPSALEATVALDVLEQFPEMKAIFSFTFKKNAHLRHGEHIETILVKLKNSKRIFGIGINCTDPENVLSVLKSVKNLGFPEIFVYPNMGDSRFLSGKTESFDLFDKELVENWVKNGTTAIGGCCGVTENQMRILKKLVDNLNS</sequence>
<dbReference type="GO" id="GO:0008168">
    <property type="term" value="F:methyltransferase activity"/>
    <property type="evidence" value="ECO:0007669"/>
    <property type="project" value="UniProtKB-UniRule"/>
</dbReference>
<dbReference type="EMBL" id="CP092623">
    <property type="protein sequence ID" value="UMM30717.1"/>
    <property type="molecule type" value="Genomic_DNA"/>
</dbReference>
<keyword evidence="1 6" id="KW-0489">Methyltransferase</keyword>
<dbReference type="InterPro" id="IPR051486">
    <property type="entry name" value="Hcy_S-methyltransferase"/>
</dbReference>
<evidence type="ECO:0000259" key="8">
    <source>
        <dbReference type="PROSITE" id="PS50970"/>
    </source>
</evidence>
<feature type="transmembrane region" description="Helical" evidence="7">
    <location>
        <begin position="70"/>
        <end position="88"/>
    </location>
</feature>
<feature type="transmembrane region" description="Helical" evidence="7">
    <location>
        <begin position="221"/>
        <end position="239"/>
    </location>
</feature>
<dbReference type="InterPro" id="IPR019429">
    <property type="entry name" value="7TM_GPCR_serpentine_rcpt_Sri"/>
</dbReference>
<evidence type="ECO:0000256" key="3">
    <source>
        <dbReference type="ARBA" id="ARBA00022723"/>
    </source>
</evidence>
<dbReference type="AlphaFoldDB" id="A0AAE9JHW4"/>
<dbReference type="Pfam" id="PF02574">
    <property type="entry name" value="S-methyl_trans"/>
    <property type="match status" value="1"/>
</dbReference>
<dbReference type="PROSITE" id="PS50970">
    <property type="entry name" value="HCY"/>
    <property type="match status" value="1"/>
</dbReference>
<accession>A0AAE9JHW4</accession>
<dbReference type="Proteomes" id="UP000829354">
    <property type="component" value="Chromosome IV"/>
</dbReference>
<evidence type="ECO:0000256" key="2">
    <source>
        <dbReference type="ARBA" id="ARBA00022679"/>
    </source>
</evidence>
<comment type="cofactor">
    <cofactor evidence="6">
        <name>Zn(2+)</name>
        <dbReference type="ChEBI" id="CHEBI:29105"/>
    </cofactor>
</comment>
<keyword evidence="3 6" id="KW-0479">Metal-binding</keyword>
<name>A0AAE9JHW4_CAEBR</name>
<keyword evidence="7" id="KW-0812">Transmembrane</keyword>
<dbReference type="GO" id="GO:0032259">
    <property type="term" value="P:methylation"/>
    <property type="evidence" value="ECO:0007669"/>
    <property type="project" value="UniProtKB-KW"/>
</dbReference>
<protein>
    <recommendedName>
        <fullName evidence="8">Hcy-binding domain-containing protein</fullName>
    </recommendedName>
</protein>
<dbReference type="SUPFAM" id="SSF82282">
    <property type="entry name" value="Homocysteine S-methyltransferase"/>
    <property type="match status" value="1"/>
</dbReference>
<feature type="binding site" evidence="6">
    <location>
        <position position="456"/>
    </location>
    <ligand>
        <name>Zn(2+)</name>
        <dbReference type="ChEBI" id="CHEBI:29105"/>
    </ligand>
</feature>
<feature type="transmembrane region" description="Helical" evidence="7">
    <location>
        <begin position="174"/>
        <end position="201"/>
    </location>
</feature>
<keyword evidence="2 6" id="KW-0808">Transferase</keyword>
<feature type="transmembrane region" description="Helical" evidence="7">
    <location>
        <begin position="28"/>
        <end position="49"/>
    </location>
</feature>
<gene>
    <name evidence="9" type="ORF">L5515_012487</name>
</gene>
<evidence type="ECO:0000313" key="10">
    <source>
        <dbReference type="Proteomes" id="UP000829354"/>
    </source>
</evidence>
<evidence type="ECO:0000313" key="9">
    <source>
        <dbReference type="EMBL" id="UMM30717.1"/>
    </source>
</evidence>
<dbReference type="GO" id="GO:0046872">
    <property type="term" value="F:metal ion binding"/>
    <property type="evidence" value="ECO:0007669"/>
    <property type="project" value="UniProtKB-KW"/>
</dbReference>
<evidence type="ECO:0000256" key="7">
    <source>
        <dbReference type="SAM" id="Phobius"/>
    </source>
</evidence>